<dbReference type="Proteomes" id="UP000317171">
    <property type="component" value="Chromosome"/>
</dbReference>
<name>A0A517RLA3_9PLAN</name>
<proteinExistence type="predicted"/>
<dbReference type="EMBL" id="CP036269">
    <property type="protein sequence ID" value="QDT44657.1"/>
    <property type="molecule type" value="Genomic_DNA"/>
</dbReference>
<protein>
    <submittedName>
        <fullName evidence="2">Uncharacterized protein</fullName>
    </submittedName>
</protein>
<dbReference type="KEGG" id="gaz:Pan241w_47710"/>
<evidence type="ECO:0000313" key="3">
    <source>
        <dbReference type="Proteomes" id="UP000317171"/>
    </source>
</evidence>
<sequence length="55" mass="6030">MGGCLIQASNLASTESESVVLPQSDKGGKKQGNEKEPPRRIELLTYAFRMCCPFI</sequence>
<keyword evidence="3" id="KW-1185">Reference proteome</keyword>
<feature type="region of interest" description="Disordered" evidence="1">
    <location>
        <begin position="13"/>
        <end position="37"/>
    </location>
</feature>
<dbReference type="AlphaFoldDB" id="A0A517RLA3"/>
<evidence type="ECO:0000313" key="2">
    <source>
        <dbReference type="EMBL" id="QDT44657.1"/>
    </source>
</evidence>
<gene>
    <name evidence="2" type="ORF">Pan241w_47710</name>
</gene>
<organism evidence="2 3">
    <name type="scientific">Gimesia alba</name>
    <dbReference type="NCBI Taxonomy" id="2527973"/>
    <lineage>
        <taxon>Bacteria</taxon>
        <taxon>Pseudomonadati</taxon>
        <taxon>Planctomycetota</taxon>
        <taxon>Planctomycetia</taxon>
        <taxon>Planctomycetales</taxon>
        <taxon>Planctomycetaceae</taxon>
        <taxon>Gimesia</taxon>
    </lineage>
</organism>
<accession>A0A517RLA3</accession>
<evidence type="ECO:0000256" key="1">
    <source>
        <dbReference type="SAM" id="MobiDB-lite"/>
    </source>
</evidence>
<reference evidence="2 3" key="1">
    <citation type="submission" date="2019-02" db="EMBL/GenBank/DDBJ databases">
        <title>Deep-cultivation of Planctomycetes and their phenomic and genomic characterization uncovers novel biology.</title>
        <authorList>
            <person name="Wiegand S."/>
            <person name="Jogler M."/>
            <person name="Boedeker C."/>
            <person name="Pinto D."/>
            <person name="Vollmers J."/>
            <person name="Rivas-Marin E."/>
            <person name="Kohn T."/>
            <person name="Peeters S.H."/>
            <person name="Heuer A."/>
            <person name="Rast P."/>
            <person name="Oberbeckmann S."/>
            <person name="Bunk B."/>
            <person name="Jeske O."/>
            <person name="Meyerdierks A."/>
            <person name="Storesund J.E."/>
            <person name="Kallscheuer N."/>
            <person name="Luecker S."/>
            <person name="Lage O.M."/>
            <person name="Pohl T."/>
            <person name="Merkel B.J."/>
            <person name="Hornburger P."/>
            <person name="Mueller R.-W."/>
            <person name="Bruemmer F."/>
            <person name="Labrenz M."/>
            <person name="Spormann A.M."/>
            <person name="Op den Camp H."/>
            <person name="Overmann J."/>
            <person name="Amann R."/>
            <person name="Jetten M.S.M."/>
            <person name="Mascher T."/>
            <person name="Medema M.H."/>
            <person name="Devos D.P."/>
            <person name="Kaster A.-K."/>
            <person name="Ovreas L."/>
            <person name="Rohde M."/>
            <person name="Galperin M.Y."/>
            <person name="Jogler C."/>
        </authorList>
    </citation>
    <scope>NUCLEOTIDE SEQUENCE [LARGE SCALE GENOMIC DNA]</scope>
    <source>
        <strain evidence="2 3">Pan241w</strain>
    </source>
</reference>
<feature type="compositionally biased region" description="Basic and acidic residues" evidence="1">
    <location>
        <begin position="26"/>
        <end position="37"/>
    </location>
</feature>